<keyword evidence="4" id="KW-0479">Metal-binding</keyword>
<keyword evidence="5" id="KW-0547">Nucleotide-binding</keyword>
<evidence type="ECO:0000256" key="6">
    <source>
        <dbReference type="ARBA" id="ARBA00022800"/>
    </source>
</evidence>
<name>A0ABN5H3L8_9FIRM</name>
<keyword evidence="11" id="KW-1185">Reference proteome</keyword>
<protein>
    <recommendedName>
        <fullName evidence="2">3'-phosphate/5'-hydroxy nucleic acid ligase</fullName>
        <ecNumber evidence="2">6.5.1.8</ecNumber>
    </recommendedName>
</protein>
<accession>A0ABN5H3L8</accession>
<comment type="catalytic activity">
    <reaction evidence="9">
        <text>a 3'-end 3'-phospho-ribonucleotide-RNA + a 5'-end dephospho-ribonucleoside-RNA + GTP = a ribonucleotidyl-ribonucleotide-RNA + GMP + diphosphate</text>
        <dbReference type="Rhea" id="RHEA:68076"/>
        <dbReference type="Rhea" id="RHEA-COMP:10463"/>
        <dbReference type="Rhea" id="RHEA-COMP:13936"/>
        <dbReference type="Rhea" id="RHEA-COMP:17355"/>
        <dbReference type="ChEBI" id="CHEBI:33019"/>
        <dbReference type="ChEBI" id="CHEBI:37565"/>
        <dbReference type="ChEBI" id="CHEBI:58115"/>
        <dbReference type="ChEBI" id="CHEBI:83062"/>
        <dbReference type="ChEBI" id="CHEBI:138284"/>
        <dbReference type="ChEBI" id="CHEBI:173118"/>
        <dbReference type="EC" id="6.5.1.8"/>
    </reaction>
</comment>
<evidence type="ECO:0000256" key="5">
    <source>
        <dbReference type="ARBA" id="ARBA00022741"/>
    </source>
</evidence>
<dbReference type="PANTHER" id="PTHR43749:SF2">
    <property type="entry name" value="RNA-SPLICING LIGASE RTCB"/>
    <property type="match status" value="1"/>
</dbReference>
<dbReference type="Pfam" id="PF01139">
    <property type="entry name" value="RtcB"/>
    <property type="match status" value="1"/>
</dbReference>
<comment type="cofactor">
    <cofactor evidence="1">
        <name>Mn(2+)</name>
        <dbReference type="ChEBI" id="CHEBI:29035"/>
    </cofactor>
</comment>
<evidence type="ECO:0000256" key="2">
    <source>
        <dbReference type="ARBA" id="ARBA00012726"/>
    </source>
</evidence>
<keyword evidence="7" id="KW-0342">GTP-binding</keyword>
<evidence type="ECO:0000256" key="7">
    <source>
        <dbReference type="ARBA" id="ARBA00023134"/>
    </source>
</evidence>
<evidence type="ECO:0000256" key="9">
    <source>
        <dbReference type="ARBA" id="ARBA00047746"/>
    </source>
</evidence>
<evidence type="ECO:0000256" key="8">
    <source>
        <dbReference type="ARBA" id="ARBA00023211"/>
    </source>
</evidence>
<gene>
    <name evidence="10" type="ORF">BXT84_00010</name>
</gene>
<sequence>MWTIDGLPIEEKAQQQIATMAQLPILAGPIAIMPDVHWGKGATVGSVVPTRGAIIPAAVGVDIGCGMAAIRTNITVDQLPDTLGSMRSAIEAAIPVGFASHKNDRVLDNVLSLDTHQTFEQRLRTLRERYHGLLLSQKFSKKVQYETQGVLWKQIGTLGGGNHFIEVQMDQEGTVWLMLHSGSRHVGKVLAEVAIQMARQESEGRGDTLPDRDLAWLVAGSESFAQYITALAWAQDYARTNRAMMLSLLWNAVAPFLPQHAEVVQSINCHHNYVEEMTIDGSVAYVTRKGAVSARSGEWGIIPGSMGTHSYIVRGKGNPDSYFSCSHGAGRQMSRGEAKRRFTTADLETQTAGVESRKDAAIVDEIPAAYKDIDAVIAAQHDLVEPVYQLKQLLCVKG</sequence>
<keyword evidence="8" id="KW-0464">Manganese</keyword>
<dbReference type="InterPro" id="IPR036025">
    <property type="entry name" value="RtcB-like_sf"/>
</dbReference>
<dbReference type="Proteomes" id="UP000325292">
    <property type="component" value="Chromosome"/>
</dbReference>
<dbReference type="EC" id="6.5.1.8" evidence="2"/>
<proteinExistence type="predicted"/>
<dbReference type="EMBL" id="CP019454">
    <property type="protein sequence ID" value="AUW95306.1"/>
    <property type="molecule type" value="Genomic_DNA"/>
</dbReference>
<keyword evidence="3 10" id="KW-0436">Ligase</keyword>
<evidence type="ECO:0000256" key="1">
    <source>
        <dbReference type="ARBA" id="ARBA00001936"/>
    </source>
</evidence>
<dbReference type="SUPFAM" id="SSF103365">
    <property type="entry name" value="Hypothetical protein PH1602"/>
    <property type="match status" value="1"/>
</dbReference>
<dbReference type="InterPro" id="IPR052915">
    <property type="entry name" value="RtcB-like"/>
</dbReference>
<evidence type="ECO:0000313" key="11">
    <source>
        <dbReference type="Proteomes" id="UP000325292"/>
    </source>
</evidence>
<dbReference type="InterPro" id="IPR001233">
    <property type="entry name" value="RtcB"/>
</dbReference>
<reference evidence="10 11" key="1">
    <citation type="journal article" date="2019" name="Sci. Rep.">
        <title>Sulfobacillus thermotolerans: new insights into resistance and metabolic capacities of acidophilic chemolithotrophs.</title>
        <authorList>
            <person name="Panyushkina A.E."/>
            <person name="Babenko V.V."/>
            <person name="Nikitina A.S."/>
            <person name="Selezneva O.V."/>
            <person name="Tsaplina I.A."/>
            <person name="Letarova M.A."/>
            <person name="Kostryukova E.S."/>
            <person name="Letarov A.V."/>
        </authorList>
    </citation>
    <scope>NUCLEOTIDE SEQUENCE [LARGE SCALE GENOMIC DNA]</scope>
    <source>
        <strain evidence="10 11">Kr1</strain>
    </source>
</reference>
<keyword evidence="6" id="KW-0692">RNA repair</keyword>
<dbReference type="PANTHER" id="PTHR43749">
    <property type="entry name" value="RNA-SPLICING LIGASE RTCB"/>
    <property type="match status" value="1"/>
</dbReference>
<dbReference type="GO" id="GO:0016874">
    <property type="term" value="F:ligase activity"/>
    <property type="evidence" value="ECO:0007669"/>
    <property type="project" value="UniProtKB-KW"/>
</dbReference>
<evidence type="ECO:0000256" key="4">
    <source>
        <dbReference type="ARBA" id="ARBA00022723"/>
    </source>
</evidence>
<evidence type="ECO:0000256" key="3">
    <source>
        <dbReference type="ARBA" id="ARBA00022598"/>
    </source>
</evidence>
<evidence type="ECO:0000313" key="10">
    <source>
        <dbReference type="EMBL" id="AUW95306.1"/>
    </source>
</evidence>
<organism evidence="10 11">
    <name type="scientific">Sulfobacillus thermotolerans</name>
    <dbReference type="NCBI Taxonomy" id="338644"/>
    <lineage>
        <taxon>Bacteria</taxon>
        <taxon>Bacillati</taxon>
        <taxon>Bacillota</taxon>
        <taxon>Clostridia</taxon>
        <taxon>Eubacteriales</taxon>
        <taxon>Clostridiales Family XVII. Incertae Sedis</taxon>
        <taxon>Sulfobacillus</taxon>
    </lineage>
</organism>
<dbReference type="Gene3D" id="3.90.1860.10">
    <property type="entry name" value="tRNA-splicing ligase RtcB"/>
    <property type="match status" value="1"/>
</dbReference>